<organism evidence="1">
    <name type="scientific">Anguilla anguilla</name>
    <name type="common">European freshwater eel</name>
    <name type="synonym">Muraena anguilla</name>
    <dbReference type="NCBI Taxonomy" id="7936"/>
    <lineage>
        <taxon>Eukaryota</taxon>
        <taxon>Metazoa</taxon>
        <taxon>Chordata</taxon>
        <taxon>Craniata</taxon>
        <taxon>Vertebrata</taxon>
        <taxon>Euteleostomi</taxon>
        <taxon>Actinopterygii</taxon>
        <taxon>Neopterygii</taxon>
        <taxon>Teleostei</taxon>
        <taxon>Anguilliformes</taxon>
        <taxon>Anguillidae</taxon>
        <taxon>Anguilla</taxon>
    </lineage>
</organism>
<reference evidence="1" key="2">
    <citation type="journal article" date="2015" name="Fish Shellfish Immunol.">
        <title>Early steps in the European eel (Anguilla anguilla)-Vibrio vulnificus interaction in the gills: Role of the RtxA13 toxin.</title>
        <authorList>
            <person name="Callol A."/>
            <person name="Pajuelo D."/>
            <person name="Ebbesson L."/>
            <person name="Teles M."/>
            <person name="MacKenzie S."/>
            <person name="Amaro C."/>
        </authorList>
    </citation>
    <scope>NUCLEOTIDE SEQUENCE</scope>
</reference>
<dbReference type="AlphaFoldDB" id="A0A0E9R640"/>
<sequence>MEINNTSNITSQKHTHHDRHYTVFQKEHVHKCFNKLKNAKRNLP</sequence>
<name>A0A0E9R640_ANGAN</name>
<evidence type="ECO:0000313" key="1">
    <source>
        <dbReference type="EMBL" id="JAH24589.1"/>
    </source>
</evidence>
<dbReference type="EMBL" id="GBXM01083988">
    <property type="protein sequence ID" value="JAH24589.1"/>
    <property type="molecule type" value="Transcribed_RNA"/>
</dbReference>
<accession>A0A0E9R640</accession>
<protein>
    <submittedName>
        <fullName evidence="1">Uncharacterized protein</fullName>
    </submittedName>
</protein>
<proteinExistence type="predicted"/>
<reference evidence="1" key="1">
    <citation type="submission" date="2014-11" db="EMBL/GenBank/DDBJ databases">
        <authorList>
            <person name="Amaro Gonzalez C."/>
        </authorList>
    </citation>
    <scope>NUCLEOTIDE SEQUENCE</scope>
</reference>